<dbReference type="InterPro" id="IPR000587">
    <property type="entry name" value="Creatinase_N"/>
</dbReference>
<dbReference type="Gene3D" id="3.90.230.10">
    <property type="entry name" value="Creatinase/methionine aminopeptidase superfamily"/>
    <property type="match status" value="1"/>
</dbReference>
<gene>
    <name evidence="3" type="ORF">JYB65_07090</name>
</gene>
<dbReference type="SUPFAM" id="SSF53092">
    <property type="entry name" value="Creatinase/prolidase N-terminal domain"/>
    <property type="match status" value="1"/>
</dbReference>
<comment type="caution">
    <text evidence="3">The sequence shown here is derived from an EMBL/GenBank/DDBJ whole genome shotgun (WGS) entry which is preliminary data.</text>
</comment>
<dbReference type="PANTHER" id="PTHR46112:SF2">
    <property type="entry name" value="XAA-PRO AMINOPEPTIDASE P-RELATED"/>
    <property type="match status" value="1"/>
</dbReference>
<feature type="domain" description="Creatinase N-terminal" evidence="2">
    <location>
        <begin position="24"/>
        <end position="141"/>
    </location>
</feature>
<dbReference type="RefSeq" id="WP_206581958.1">
    <property type="nucleotide sequence ID" value="NZ_JAFJZZ010000002.1"/>
</dbReference>
<dbReference type="Gene3D" id="3.40.350.10">
    <property type="entry name" value="Creatinase/prolidase N-terminal domain"/>
    <property type="match status" value="1"/>
</dbReference>
<sequence>MPRSGMQGVDFESGVDFARLKRERLARAKESMKNYGLGAIICYDFDNIRYITGTHIGEWNRNKMNRYCILIDGIEQPFLFDPACPSKRQRVDWIASDHIMPAVGSMRGAIPVNAGMVEKVVDQIYGYIKEYGAENKKIGMDIVDIPLIQGLQSKNLDIVDGQQAMLDARIIKTEDEIQLLKQSAAMVDAAYYDLGKALRPGILENELVAIANHQLYKWGAELVEFVNSISGVRGNPHSHTFSNRMVRPGELIYFDIGNTYNGYKTCYYRTFSCGVPNRAQRDAYSKASKWIKDSIGQIKDGATSADVAKMWPSATELGFKNEEEAFLLQFAHGIGLGLWEKPVISRLFSLETPFTLKEGMVFAIETWCPAEDGSGSARIEEEVVVRKDGCEVITKFPSDEITSCGLPGCQFL</sequence>
<protein>
    <submittedName>
        <fullName evidence="3">Aminopeptidase P family protein</fullName>
    </submittedName>
</protein>
<evidence type="ECO:0000313" key="3">
    <source>
        <dbReference type="EMBL" id="MBN7773122.1"/>
    </source>
</evidence>
<dbReference type="InterPro" id="IPR029149">
    <property type="entry name" value="Creatin/AminoP/Spt16_N"/>
</dbReference>
<dbReference type="InterPro" id="IPR050659">
    <property type="entry name" value="Peptidase_M24B"/>
</dbReference>
<dbReference type="Proteomes" id="UP000664545">
    <property type="component" value="Unassembled WGS sequence"/>
</dbReference>
<evidence type="ECO:0000259" key="1">
    <source>
        <dbReference type="Pfam" id="PF00557"/>
    </source>
</evidence>
<dbReference type="InterPro" id="IPR036005">
    <property type="entry name" value="Creatinase/aminopeptidase-like"/>
</dbReference>
<name>A0A939D8P7_CLOAM</name>
<keyword evidence="3" id="KW-0378">Hydrolase</keyword>
<dbReference type="InterPro" id="IPR000994">
    <property type="entry name" value="Pept_M24"/>
</dbReference>
<dbReference type="Pfam" id="PF01321">
    <property type="entry name" value="Creatinase_N"/>
    <property type="match status" value="1"/>
</dbReference>
<reference evidence="3" key="1">
    <citation type="submission" date="2021-02" db="EMBL/GenBank/DDBJ databases">
        <title>Abyssanaerobacter marinus gen.nov., sp., nov, anaerobic bacterium isolated from the Onnuri vent field of Indian Ocean and suggestion of Mogibacteriaceae fam. nov., and proposal of reclassification of ambiguous this family's genus member.</title>
        <authorList>
            <person name="Kim Y.J."/>
            <person name="Yang J.-A."/>
        </authorList>
    </citation>
    <scope>NUCLEOTIDE SEQUENCE</scope>
    <source>
        <strain evidence="3">DSM 2634</strain>
    </source>
</reference>
<dbReference type="Pfam" id="PF00557">
    <property type="entry name" value="Peptidase_M24"/>
    <property type="match status" value="1"/>
</dbReference>
<keyword evidence="4" id="KW-1185">Reference proteome</keyword>
<dbReference type="PANTHER" id="PTHR46112">
    <property type="entry name" value="AMINOPEPTIDASE"/>
    <property type="match status" value="1"/>
</dbReference>
<dbReference type="SUPFAM" id="SSF55920">
    <property type="entry name" value="Creatinase/aminopeptidase"/>
    <property type="match status" value="1"/>
</dbReference>
<evidence type="ECO:0000259" key="2">
    <source>
        <dbReference type="Pfam" id="PF01321"/>
    </source>
</evidence>
<dbReference type="GO" id="GO:0004177">
    <property type="term" value="F:aminopeptidase activity"/>
    <property type="evidence" value="ECO:0007669"/>
    <property type="project" value="UniProtKB-KW"/>
</dbReference>
<keyword evidence="3" id="KW-0031">Aminopeptidase</keyword>
<dbReference type="CDD" id="cd01066">
    <property type="entry name" value="APP_MetAP"/>
    <property type="match status" value="1"/>
</dbReference>
<dbReference type="AlphaFoldDB" id="A0A939D8P7"/>
<feature type="domain" description="Peptidase M24" evidence="1">
    <location>
        <begin position="179"/>
        <end position="386"/>
    </location>
</feature>
<dbReference type="EMBL" id="JAFJZZ010000002">
    <property type="protein sequence ID" value="MBN7773122.1"/>
    <property type="molecule type" value="Genomic_DNA"/>
</dbReference>
<organism evidence="3 4">
    <name type="scientific">Clostridium aminobutyricum</name>
    <dbReference type="NCBI Taxonomy" id="33953"/>
    <lineage>
        <taxon>Bacteria</taxon>
        <taxon>Bacillati</taxon>
        <taxon>Bacillota</taxon>
        <taxon>Clostridia</taxon>
        <taxon>Eubacteriales</taxon>
        <taxon>Clostridiaceae</taxon>
        <taxon>Clostridium</taxon>
    </lineage>
</organism>
<accession>A0A939D8P7</accession>
<keyword evidence="3" id="KW-0645">Protease</keyword>
<evidence type="ECO:0000313" key="4">
    <source>
        <dbReference type="Proteomes" id="UP000664545"/>
    </source>
</evidence>
<proteinExistence type="predicted"/>